<evidence type="ECO:0000313" key="2">
    <source>
        <dbReference type="Proteomes" id="UP000078200"/>
    </source>
</evidence>
<dbReference type="AlphaFoldDB" id="A0A1A9UWP2"/>
<dbReference type="VEuPathDB" id="VectorBase:GAUT018278"/>
<sequence length="285" mass="31767">MNSCKRNEKVNLCLFTGGCRDYRWESTTQYCIFIDEAANLSLILHINAHGTETESSVKRGPKVREKTNQESTEEKFSILALERSSELPSINNVSFVNATKSASFISSSVTNSRISSTQQFPELLAPAIVLSSKFSVLAVSDGPTMSTQFQIQNCFQTSLTTIFDDSIFSNISPNDLRCNNDVVLDDRGFNDRLINIGAVMKSPDALLWKLMDCKREGKIITNVQGIVFTIVFCAINKSLNSPMKPIIALSTLFRNDYITQSLSLHSAYSHHIGSSVQLLRQQARF</sequence>
<protein>
    <submittedName>
        <fullName evidence="1">Uncharacterized protein</fullName>
    </submittedName>
</protein>
<name>A0A1A9UWP2_GLOAU</name>
<organism evidence="1 2">
    <name type="scientific">Glossina austeni</name>
    <name type="common">Savannah tsetse fly</name>
    <dbReference type="NCBI Taxonomy" id="7395"/>
    <lineage>
        <taxon>Eukaryota</taxon>
        <taxon>Metazoa</taxon>
        <taxon>Ecdysozoa</taxon>
        <taxon>Arthropoda</taxon>
        <taxon>Hexapoda</taxon>
        <taxon>Insecta</taxon>
        <taxon>Pterygota</taxon>
        <taxon>Neoptera</taxon>
        <taxon>Endopterygota</taxon>
        <taxon>Diptera</taxon>
        <taxon>Brachycera</taxon>
        <taxon>Muscomorpha</taxon>
        <taxon>Hippoboscoidea</taxon>
        <taxon>Glossinidae</taxon>
        <taxon>Glossina</taxon>
    </lineage>
</organism>
<accession>A0A1A9UWP2</accession>
<dbReference type="EnsemblMetazoa" id="GAUT018278-RA">
    <property type="protein sequence ID" value="GAUT018278-PA"/>
    <property type="gene ID" value="GAUT018278"/>
</dbReference>
<keyword evidence="2" id="KW-1185">Reference proteome</keyword>
<dbReference type="Proteomes" id="UP000078200">
    <property type="component" value="Unassembled WGS sequence"/>
</dbReference>
<reference evidence="1" key="1">
    <citation type="submission" date="2020-05" db="UniProtKB">
        <authorList>
            <consortium name="EnsemblMetazoa"/>
        </authorList>
    </citation>
    <scope>IDENTIFICATION</scope>
    <source>
        <strain evidence="1">TTRI</strain>
    </source>
</reference>
<proteinExistence type="predicted"/>
<evidence type="ECO:0000313" key="1">
    <source>
        <dbReference type="EnsemblMetazoa" id="GAUT018278-PA"/>
    </source>
</evidence>